<dbReference type="InterPro" id="IPR002566">
    <property type="entry name" value="Msp4_OMP-like"/>
</dbReference>
<reference evidence="3 4" key="1">
    <citation type="journal article" date="2020" name="Pathogens">
        <title>First Whole Genome Sequence of Anaplasma platys, an Obligate Intracellular Rickettsial Pathogen of Dogs.</title>
        <authorList>
            <person name="Llanes A."/>
            <person name="Rajeev S."/>
        </authorList>
    </citation>
    <scope>NUCLEOTIDE SEQUENCE [LARGE SCALE GENOMIC DNA]</scope>
    <source>
        <strain evidence="3 4">S3</strain>
    </source>
</reference>
<keyword evidence="1" id="KW-0732">Signal</keyword>
<organism evidence="3 4">
    <name type="scientific">Anaplasma platys</name>
    <dbReference type="NCBI Taxonomy" id="949"/>
    <lineage>
        <taxon>Bacteria</taxon>
        <taxon>Pseudomonadati</taxon>
        <taxon>Pseudomonadota</taxon>
        <taxon>Alphaproteobacteria</taxon>
        <taxon>Rickettsiales</taxon>
        <taxon>Anaplasmataceae</taxon>
        <taxon>Anaplasma</taxon>
    </lineage>
</organism>
<dbReference type="EMBL" id="CP046391">
    <property type="protein sequence ID" value="QJC27958.1"/>
    <property type="molecule type" value="Genomic_DNA"/>
</dbReference>
<name>A0A858PZK3_9RICK</name>
<feature type="domain" description="Msp4/OMP-like" evidence="2">
    <location>
        <begin position="34"/>
        <end position="381"/>
    </location>
</feature>
<evidence type="ECO:0000256" key="1">
    <source>
        <dbReference type="SAM" id="SignalP"/>
    </source>
</evidence>
<evidence type="ECO:0000313" key="3">
    <source>
        <dbReference type="EMBL" id="QJC27958.1"/>
    </source>
</evidence>
<dbReference type="Pfam" id="PF01617">
    <property type="entry name" value="Surface_Ag_2"/>
    <property type="match status" value="1"/>
</dbReference>
<dbReference type="RefSeq" id="WP_169193545.1">
    <property type="nucleotide sequence ID" value="NZ_CP046391.1"/>
</dbReference>
<evidence type="ECO:0000313" key="4">
    <source>
        <dbReference type="Proteomes" id="UP000500930"/>
    </source>
</evidence>
<accession>A0A858PZK3</accession>
<dbReference type="AlphaFoldDB" id="A0A858PZK3"/>
<protein>
    <submittedName>
        <fullName evidence="3">Major surface protein 2</fullName>
    </submittedName>
</protein>
<proteinExistence type="predicted"/>
<evidence type="ECO:0000259" key="2">
    <source>
        <dbReference type="Pfam" id="PF01617"/>
    </source>
</evidence>
<dbReference type="SUPFAM" id="SSF56925">
    <property type="entry name" value="OMPA-like"/>
    <property type="match status" value="1"/>
</dbReference>
<dbReference type="KEGG" id="aplt:ANPL_04575"/>
<gene>
    <name evidence="3" type="primary">msp2</name>
    <name evidence="3" type="ORF">ANPL_04575</name>
</gene>
<dbReference type="InterPro" id="IPR011250">
    <property type="entry name" value="OMP/PagP_B-barrel"/>
</dbReference>
<dbReference type="Proteomes" id="UP000500930">
    <property type="component" value="Chromosome"/>
</dbReference>
<sequence>MVKPLGTIIAAVSMLSGVIAVSPHAAQLTPGTAHFYVSLGYGPVISNVSGFRIGTNEETKWVFPYHKRQGVSELHSENFFWSTATYPEFRFKKSSSGYQGALGYSHRGMRMELEVDHVKFDIVPTGQQKKLRAGGIPFALGKEVTVQSTRVPARLVEHFPKFSSRGVNTIIKYLRDPTLLGADKAAIFGHHARLLGHIAKHLAEKEEAITPGVKAARDELVRQDSEVFDTYIDSVEDPDGIITRSIAMGAEGAEIVELTSINNTSFTANLCYDFLPIKVTKFRLSPYTCAGIGSSIVGVAEGHINAQFSYKLKLGLDYSLTPKFTIYAGAVYSGIKGMEYDRIPVKRLVDDISHYSNSNNEATASFGYTAVSLEFGSRMLF</sequence>
<feature type="signal peptide" evidence="1">
    <location>
        <begin position="1"/>
        <end position="25"/>
    </location>
</feature>
<dbReference type="Gene3D" id="2.40.160.20">
    <property type="match status" value="1"/>
</dbReference>
<keyword evidence="4" id="KW-1185">Reference proteome</keyword>
<feature type="chain" id="PRO_5032325110" evidence="1">
    <location>
        <begin position="26"/>
        <end position="381"/>
    </location>
</feature>